<name>A0A2J6RIC3_HYAVF</name>
<dbReference type="PANTHER" id="PTHR43976:SF16">
    <property type="entry name" value="SHORT-CHAIN DEHYDROGENASE_REDUCTASE FAMILY PROTEIN"/>
    <property type="match status" value="1"/>
</dbReference>
<evidence type="ECO:0000313" key="5">
    <source>
        <dbReference type="Proteomes" id="UP000235786"/>
    </source>
</evidence>
<dbReference type="AlphaFoldDB" id="A0A2J6RIC3"/>
<dbReference type="OrthoDB" id="1274115at2759"/>
<dbReference type="STRING" id="1149755.A0A2J6RIC3"/>
<keyword evidence="5" id="KW-1185">Reference proteome</keyword>
<accession>A0A2J6RIC3</accession>
<gene>
    <name evidence="4" type="ORF">L207DRAFT_514171</name>
</gene>
<reference evidence="4 5" key="1">
    <citation type="submission" date="2016-04" db="EMBL/GenBank/DDBJ databases">
        <title>A degradative enzymes factory behind the ericoid mycorrhizal symbiosis.</title>
        <authorList>
            <consortium name="DOE Joint Genome Institute"/>
            <person name="Martino E."/>
            <person name="Morin E."/>
            <person name="Grelet G."/>
            <person name="Kuo A."/>
            <person name="Kohler A."/>
            <person name="Daghino S."/>
            <person name="Barry K."/>
            <person name="Choi C."/>
            <person name="Cichocki N."/>
            <person name="Clum A."/>
            <person name="Copeland A."/>
            <person name="Hainaut M."/>
            <person name="Haridas S."/>
            <person name="Labutti K."/>
            <person name="Lindquist E."/>
            <person name="Lipzen A."/>
            <person name="Khouja H.-R."/>
            <person name="Murat C."/>
            <person name="Ohm R."/>
            <person name="Olson A."/>
            <person name="Spatafora J."/>
            <person name="Veneault-Fourrey C."/>
            <person name="Henrissat B."/>
            <person name="Grigoriev I."/>
            <person name="Martin F."/>
            <person name="Perotto S."/>
        </authorList>
    </citation>
    <scope>NUCLEOTIDE SEQUENCE [LARGE SCALE GENOMIC DNA]</scope>
    <source>
        <strain evidence="4 5">F</strain>
    </source>
</reference>
<dbReference type="InterPro" id="IPR051911">
    <property type="entry name" value="SDR_oxidoreductase"/>
</dbReference>
<dbReference type="Gene3D" id="3.40.50.720">
    <property type="entry name" value="NAD(P)-binding Rossmann-like Domain"/>
    <property type="match status" value="1"/>
</dbReference>
<evidence type="ECO:0000313" key="4">
    <source>
        <dbReference type="EMBL" id="PMD38255.1"/>
    </source>
</evidence>
<dbReference type="PANTHER" id="PTHR43976">
    <property type="entry name" value="SHORT CHAIN DEHYDROGENASE"/>
    <property type="match status" value="1"/>
</dbReference>
<dbReference type="GO" id="GO:0016491">
    <property type="term" value="F:oxidoreductase activity"/>
    <property type="evidence" value="ECO:0007669"/>
    <property type="project" value="UniProtKB-KW"/>
</dbReference>
<proteinExistence type="inferred from homology"/>
<dbReference type="InterPro" id="IPR036291">
    <property type="entry name" value="NAD(P)-bd_dom_sf"/>
</dbReference>
<sequence length="282" mass="30618">MASQVWLITGTTSGFGAEFVKKLLARGDKVIATARNTSKIAHFKDAGASILKLDLFSEQAAFDRVTADAIAIHGHVDVVVNNAGYSHFGIIEDDSREDWVKQYQTHVFGPLGVARAFLPHFRARKAGTFVFIGSTAAWGGIPTLAAYCGSKSALRGAVETLGLETKPLGIRTLLVEPGFFRTELLNANNTVYVDTKIDDYKPLTESLFATFKGYNQKQPGDPAKGVQRIIDTVKGENDAAGKEFPASLALGSDAVEQLRNKCKETLKLLDEWEAVSSNTNYD</sequence>
<keyword evidence="2" id="KW-0560">Oxidoreductase</keyword>
<dbReference type="PRINTS" id="PR00080">
    <property type="entry name" value="SDRFAMILY"/>
</dbReference>
<dbReference type="Proteomes" id="UP000235786">
    <property type="component" value="Unassembled WGS sequence"/>
</dbReference>
<dbReference type="CDD" id="cd05374">
    <property type="entry name" value="17beta-HSD-like_SDR_c"/>
    <property type="match status" value="1"/>
</dbReference>
<dbReference type="SUPFAM" id="SSF51735">
    <property type="entry name" value="NAD(P)-binding Rossmann-fold domains"/>
    <property type="match status" value="1"/>
</dbReference>
<protein>
    <submittedName>
        <fullName evidence="4">Oxidoreductase,short chain dehydrogenase-like protein</fullName>
    </submittedName>
</protein>
<dbReference type="Pfam" id="PF00106">
    <property type="entry name" value="adh_short"/>
    <property type="match status" value="1"/>
</dbReference>
<dbReference type="PRINTS" id="PR00081">
    <property type="entry name" value="GDHRDH"/>
</dbReference>
<evidence type="ECO:0000256" key="1">
    <source>
        <dbReference type="ARBA" id="ARBA00006484"/>
    </source>
</evidence>
<comment type="similarity">
    <text evidence="1 3">Belongs to the short-chain dehydrogenases/reductases (SDR) family.</text>
</comment>
<organism evidence="4 5">
    <name type="scientific">Hyaloscypha variabilis (strain UAMH 11265 / GT02V1 / F)</name>
    <name type="common">Meliniomyces variabilis</name>
    <dbReference type="NCBI Taxonomy" id="1149755"/>
    <lineage>
        <taxon>Eukaryota</taxon>
        <taxon>Fungi</taxon>
        <taxon>Dikarya</taxon>
        <taxon>Ascomycota</taxon>
        <taxon>Pezizomycotina</taxon>
        <taxon>Leotiomycetes</taxon>
        <taxon>Helotiales</taxon>
        <taxon>Hyaloscyphaceae</taxon>
        <taxon>Hyaloscypha</taxon>
        <taxon>Hyaloscypha variabilis</taxon>
    </lineage>
</organism>
<dbReference type="InterPro" id="IPR002347">
    <property type="entry name" value="SDR_fam"/>
</dbReference>
<dbReference type="EMBL" id="KZ613948">
    <property type="protein sequence ID" value="PMD38255.1"/>
    <property type="molecule type" value="Genomic_DNA"/>
</dbReference>
<evidence type="ECO:0000256" key="3">
    <source>
        <dbReference type="RuleBase" id="RU000363"/>
    </source>
</evidence>
<evidence type="ECO:0000256" key="2">
    <source>
        <dbReference type="ARBA" id="ARBA00023002"/>
    </source>
</evidence>